<dbReference type="RefSeq" id="WP_119584493.1">
    <property type="nucleotide sequence ID" value="NZ_CAWODQ010000001.1"/>
</dbReference>
<keyword evidence="3 5" id="KW-0687">Ribonucleoprotein</keyword>
<keyword evidence="7" id="KW-1185">Reference proteome</keyword>
<gene>
    <name evidence="5" type="primary">rpmC</name>
    <name evidence="6" type="ORF">D2V07_02910</name>
</gene>
<dbReference type="InterPro" id="IPR036049">
    <property type="entry name" value="Ribosomal_uL29_sf"/>
</dbReference>
<dbReference type="OrthoDB" id="9815192at2"/>
<evidence type="ECO:0000256" key="1">
    <source>
        <dbReference type="ARBA" id="ARBA00009254"/>
    </source>
</evidence>
<name>A0A418NX70_9SPHN</name>
<dbReference type="InterPro" id="IPR001854">
    <property type="entry name" value="Ribosomal_uL29"/>
</dbReference>
<evidence type="ECO:0000256" key="3">
    <source>
        <dbReference type="ARBA" id="ARBA00023274"/>
    </source>
</evidence>
<comment type="similarity">
    <text evidence="1 5">Belongs to the universal ribosomal protein uL29 family.</text>
</comment>
<dbReference type="SUPFAM" id="SSF46561">
    <property type="entry name" value="Ribosomal protein L29 (L29p)"/>
    <property type="match status" value="1"/>
</dbReference>
<proteinExistence type="inferred from homology"/>
<evidence type="ECO:0000313" key="7">
    <source>
        <dbReference type="Proteomes" id="UP000286576"/>
    </source>
</evidence>
<keyword evidence="2 5" id="KW-0689">Ribosomal protein</keyword>
<organism evidence="6 7">
    <name type="scientific">Aurantiacibacter zhengii</name>
    <dbReference type="NCBI Taxonomy" id="2307003"/>
    <lineage>
        <taxon>Bacteria</taxon>
        <taxon>Pseudomonadati</taxon>
        <taxon>Pseudomonadota</taxon>
        <taxon>Alphaproteobacteria</taxon>
        <taxon>Sphingomonadales</taxon>
        <taxon>Erythrobacteraceae</taxon>
        <taxon>Aurantiacibacter</taxon>
    </lineage>
</organism>
<dbReference type="AlphaFoldDB" id="A0A418NX70"/>
<evidence type="ECO:0000256" key="5">
    <source>
        <dbReference type="HAMAP-Rule" id="MF_00374"/>
    </source>
</evidence>
<dbReference type="GO" id="GO:0022625">
    <property type="term" value="C:cytosolic large ribosomal subunit"/>
    <property type="evidence" value="ECO:0007669"/>
    <property type="project" value="TreeGrafter"/>
</dbReference>
<dbReference type="PANTHER" id="PTHR10916:SF0">
    <property type="entry name" value="LARGE RIBOSOMAL SUBUNIT PROTEIN UL29C"/>
    <property type="match status" value="1"/>
</dbReference>
<evidence type="ECO:0000256" key="2">
    <source>
        <dbReference type="ARBA" id="ARBA00022980"/>
    </source>
</evidence>
<dbReference type="InterPro" id="IPR050063">
    <property type="entry name" value="Ribosomal_protein_uL29"/>
</dbReference>
<dbReference type="GO" id="GO:0003735">
    <property type="term" value="F:structural constituent of ribosome"/>
    <property type="evidence" value="ECO:0007669"/>
    <property type="project" value="InterPro"/>
</dbReference>
<dbReference type="CDD" id="cd00427">
    <property type="entry name" value="Ribosomal_L29_HIP"/>
    <property type="match status" value="1"/>
</dbReference>
<dbReference type="FunFam" id="1.10.287.310:FF:000001">
    <property type="entry name" value="50S ribosomal protein L29"/>
    <property type="match status" value="1"/>
</dbReference>
<dbReference type="Pfam" id="PF00831">
    <property type="entry name" value="Ribosomal_L29"/>
    <property type="match status" value="1"/>
</dbReference>
<evidence type="ECO:0000256" key="4">
    <source>
        <dbReference type="ARBA" id="ARBA00035204"/>
    </source>
</evidence>
<protein>
    <recommendedName>
        <fullName evidence="4 5">Large ribosomal subunit protein uL29</fullName>
    </recommendedName>
</protein>
<dbReference type="NCBIfam" id="TIGR00012">
    <property type="entry name" value="L29"/>
    <property type="match status" value="1"/>
</dbReference>
<comment type="caution">
    <text evidence="6">The sequence shown here is derived from an EMBL/GenBank/DDBJ whole genome shotgun (WGS) entry which is preliminary data.</text>
</comment>
<dbReference type="Gene3D" id="1.10.287.310">
    <property type="match status" value="1"/>
</dbReference>
<dbReference type="Proteomes" id="UP000286576">
    <property type="component" value="Unassembled WGS sequence"/>
</dbReference>
<dbReference type="EMBL" id="QXFL01000001">
    <property type="protein sequence ID" value="RIV89203.1"/>
    <property type="molecule type" value="Genomic_DNA"/>
</dbReference>
<evidence type="ECO:0000313" key="6">
    <source>
        <dbReference type="EMBL" id="RIV89203.1"/>
    </source>
</evidence>
<dbReference type="GO" id="GO:0006412">
    <property type="term" value="P:translation"/>
    <property type="evidence" value="ECO:0007669"/>
    <property type="project" value="UniProtKB-UniRule"/>
</dbReference>
<reference evidence="6 7" key="1">
    <citation type="submission" date="2018-08" db="EMBL/GenBank/DDBJ databases">
        <title>Erythrobacter zhengii sp.nov., a bacterium isolated from deep-sea sediment.</title>
        <authorList>
            <person name="Fang C."/>
            <person name="Wu Y.-H."/>
            <person name="Sun C."/>
            <person name="Wang H."/>
            <person name="Cheng H."/>
            <person name="Meng F.-X."/>
            <person name="Wang C.-S."/>
            <person name="Xu X.-W."/>
        </authorList>
    </citation>
    <scope>NUCLEOTIDE SEQUENCE [LARGE SCALE GENOMIC DNA]</scope>
    <source>
        <strain evidence="6 7">V18</strain>
    </source>
</reference>
<accession>A0A418NX70</accession>
<dbReference type="PANTHER" id="PTHR10916">
    <property type="entry name" value="60S RIBOSOMAL PROTEIN L35/50S RIBOSOMAL PROTEIN L29"/>
    <property type="match status" value="1"/>
</dbReference>
<dbReference type="HAMAP" id="MF_00374">
    <property type="entry name" value="Ribosomal_uL29"/>
    <property type="match status" value="1"/>
</dbReference>
<sequence length="75" mass="8519">MADKSNTEDLRTKTDDQLSEALTMLKKEQFNLRFQAATNQLEGPARVKEVRRQIARIKTLQNERAKSAQSEAAKA</sequence>